<gene>
    <name evidence="1" type="ORF">DTL42_01280</name>
</gene>
<sequence length="237" mass="27352">MGEFVLTHVADVAVVLDSLIQMTERSAAKASFRFSKSIYSDISKGLVRFSNLQAMLPENGKRQAIIRFYESVKSIGRLQNDPHFWLQYAVARITLDNLKEARQYFKTAYALCRKRPGYDTSFIDNHFARFLLVDAIANNNPSQAMDAFRQAATIITRQARKTTNRHYPFRVGGMFAEFFDHFSPKLSDEEKKWILDRARDVLLEIPKLPPRIQDHYSVRDCSQKLSAMLRKCEADGF</sequence>
<protein>
    <submittedName>
        <fullName evidence="1">Uncharacterized protein</fullName>
    </submittedName>
</protein>
<dbReference type="Proteomes" id="UP000253562">
    <property type="component" value="Unassembled WGS sequence"/>
</dbReference>
<evidence type="ECO:0000313" key="1">
    <source>
        <dbReference type="EMBL" id="RCS55765.1"/>
    </source>
</evidence>
<dbReference type="SUPFAM" id="SSF81901">
    <property type="entry name" value="HCP-like"/>
    <property type="match status" value="1"/>
</dbReference>
<reference evidence="1 2" key="1">
    <citation type="submission" date="2018-07" db="EMBL/GenBank/DDBJ databases">
        <title>Comparative genomes isolates from brazilian mangrove.</title>
        <authorList>
            <person name="De Araujo J.E."/>
            <person name="Taketani R.G."/>
            <person name="Silva M.C.P."/>
            <person name="Lourenco M.V."/>
            <person name="Oliveira V.M."/>
            <person name="Andreote F.D."/>
        </authorList>
    </citation>
    <scope>NUCLEOTIDE SEQUENCE [LARGE SCALE GENOMIC DNA]</scope>
    <source>
        <strain evidence="1 2">HEX PRIS-MGV</strain>
    </source>
</reference>
<comment type="caution">
    <text evidence="1">The sequence shown here is derived from an EMBL/GenBank/DDBJ whole genome shotgun (WGS) entry which is preliminary data.</text>
</comment>
<dbReference type="EMBL" id="QPEX01000007">
    <property type="protein sequence ID" value="RCS55765.1"/>
    <property type="molecule type" value="Genomic_DNA"/>
</dbReference>
<dbReference type="Gene3D" id="1.25.40.10">
    <property type="entry name" value="Tetratricopeptide repeat domain"/>
    <property type="match status" value="1"/>
</dbReference>
<evidence type="ECO:0000313" key="2">
    <source>
        <dbReference type="Proteomes" id="UP000253562"/>
    </source>
</evidence>
<dbReference type="InterPro" id="IPR011990">
    <property type="entry name" value="TPR-like_helical_dom_sf"/>
</dbReference>
<dbReference type="RefSeq" id="WP_114366896.1">
    <property type="nucleotide sequence ID" value="NZ_QPEX01000007.1"/>
</dbReference>
<proteinExistence type="predicted"/>
<accession>A0A368KZ48</accession>
<dbReference type="AlphaFoldDB" id="A0A368KZ48"/>
<organism evidence="1 2">
    <name type="scientific">Bremerella cremea</name>
    <dbReference type="NCBI Taxonomy" id="1031537"/>
    <lineage>
        <taxon>Bacteria</taxon>
        <taxon>Pseudomonadati</taxon>
        <taxon>Planctomycetota</taxon>
        <taxon>Planctomycetia</taxon>
        <taxon>Pirellulales</taxon>
        <taxon>Pirellulaceae</taxon>
        <taxon>Bremerella</taxon>
    </lineage>
</organism>
<dbReference type="OrthoDB" id="4217949at2"/>
<name>A0A368KZ48_9BACT</name>